<keyword evidence="1" id="KW-1133">Transmembrane helix</keyword>
<evidence type="ECO:0000313" key="2">
    <source>
        <dbReference type="EMBL" id="KRK64286.1"/>
    </source>
</evidence>
<dbReference type="AlphaFoldDB" id="A0A0R1IYH3"/>
<feature type="transmembrane region" description="Helical" evidence="1">
    <location>
        <begin position="124"/>
        <end position="145"/>
    </location>
</feature>
<dbReference type="EMBL" id="AZDG01000014">
    <property type="protein sequence ID" value="KRK64286.1"/>
    <property type="molecule type" value="Genomic_DNA"/>
</dbReference>
<dbReference type="PANTHER" id="PTHR36434">
    <property type="entry name" value="MEMBRANE PROTEASE YUGP-RELATED"/>
    <property type="match status" value="1"/>
</dbReference>
<dbReference type="InterPro" id="IPR007395">
    <property type="entry name" value="Zn_peptidase_2"/>
</dbReference>
<name>A0A0R1IYH3_9LACO</name>
<evidence type="ECO:0000313" key="3">
    <source>
        <dbReference type="Proteomes" id="UP000050929"/>
    </source>
</evidence>
<evidence type="ECO:0000256" key="1">
    <source>
        <dbReference type="SAM" id="Phobius"/>
    </source>
</evidence>
<dbReference type="Pfam" id="PF04298">
    <property type="entry name" value="Zn_peptidase_2"/>
    <property type="match status" value="1"/>
</dbReference>
<feature type="transmembrane region" description="Helical" evidence="1">
    <location>
        <begin position="12"/>
        <end position="30"/>
    </location>
</feature>
<keyword evidence="1" id="KW-0812">Transmembrane</keyword>
<dbReference type="PANTHER" id="PTHR36434:SF1">
    <property type="entry name" value="MEMBRANE PROTEASE YUGP-RELATED"/>
    <property type="match status" value="1"/>
</dbReference>
<feature type="transmembrane region" description="Helical" evidence="1">
    <location>
        <begin position="151"/>
        <end position="171"/>
    </location>
</feature>
<sequence>MIGYGYGLFDPTFILIIIGLVISLWASWYVKHNFNKYNQYPSQRGVTAKEAARFILDKAGLSNIQIKQIQGDLTDNYNPGDKTLNLSESTYDSTSVAAIGVAAHECGHAIQDQKNYVPMRVRSAIVPAVNLGSNASFPIIILGMVLGMNHFLITIGIWLFALVVLFQVVTLPVEFNASRRAVNILDSGDLLTSEEVPMVKQVLFAAALTYVAAAISTALQLLRLILIFGNNRE</sequence>
<feature type="transmembrane region" description="Helical" evidence="1">
    <location>
        <begin position="202"/>
        <end position="228"/>
    </location>
</feature>
<protein>
    <recommendedName>
        <fullName evidence="4">Zinc-dependent proteinase</fullName>
    </recommendedName>
</protein>
<dbReference type="OrthoDB" id="9784298at2"/>
<dbReference type="PATRIC" id="fig|1423811.3.peg.607"/>
<comment type="caution">
    <text evidence="2">The sequence shown here is derived from an EMBL/GenBank/DDBJ whole genome shotgun (WGS) entry which is preliminary data.</text>
</comment>
<reference evidence="2 3" key="1">
    <citation type="journal article" date="2015" name="Genome Announc.">
        <title>Expanding the biotechnology potential of lactobacilli through comparative genomics of 213 strains and associated genera.</title>
        <authorList>
            <person name="Sun Z."/>
            <person name="Harris H.M."/>
            <person name="McCann A."/>
            <person name="Guo C."/>
            <person name="Argimon S."/>
            <person name="Zhang W."/>
            <person name="Yang X."/>
            <person name="Jeffery I.B."/>
            <person name="Cooney J.C."/>
            <person name="Kagawa T.F."/>
            <person name="Liu W."/>
            <person name="Song Y."/>
            <person name="Salvetti E."/>
            <person name="Wrobel A."/>
            <person name="Rasinkangas P."/>
            <person name="Parkhill J."/>
            <person name="Rea M.C."/>
            <person name="O'Sullivan O."/>
            <person name="Ritari J."/>
            <person name="Douillard F.P."/>
            <person name="Paul Ross R."/>
            <person name="Yang R."/>
            <person name="Briner A.E."/>
            <person name="Felis G.E."/>
            <person name="de Vos W.M."/>
            <person name="Barrangou R."/>
            <person name="Klaenhammer T.R."/>
            <person name="Caufield P.W."/>
            <person name="Cui Y."/>
            <person name="Zhang H."/>
            <person name="O'Toole P.W."/>
        </authorList>
    </citation>
    <scope>NUCLEOTIDE SEQUENCE [LARGE SCALE GENOMIC DNA]</scope>
    <source>
        <strain evidence="2 3">DSM 20183</strain>
    </source>
</reference>
<dbReference type="STRING" id="1423811.FC72_GL000598"/>
<organism evidence="2 3">
    <name type="scientific">Companilactobacillus tucceti DSM 20183</name>
    <dbReference type="NCBI Taxonomy" id="1423811"/>
    <lineage>
        <taxon>Bacteria</taxon>
        <taxon>Bacillati</taxon>
        <taxon>Bacillota</taxon>
        <taxon>Bacilli</taxon>
        <taxon>Lactobacillales</taxon>
        <taxon>Lactobacillaceae</taxon>
        <taxon>Companilactobacillus</taxon>
    </lineage>
</organism>
<evidence type="ECO:0008006" key="4">
    <source>
        <dbReference type="Google" id="ProtNLM"/>
    </source>
</evidence>
<dbReference type="RefSeq" id="WP_057766248.1">
    <property type="nucleotide sequence ID" value="NZ_AZDG01000014.1"/>
</dbReference>
<proteinExistence type="predicted"/>
<gene>
    <name evidence="2" type="ORF">FC72_GL000598</name>
</gene>
<accession>A0A0R1IYH3</accession>
<keyword evidence="3" id="KW-1185">Reference proteome</keyword>
<dbReference type="Proteomes" id="UP000050929">
    <property type="component" value="Unassembled WGS sequence"/>
</dbReference>
<keyword evidence="1" id="KW-0472">Membrane</keyword>